<sequence>MLRALWLGLVMLAATGPARAAGDIDTCRNSTAEPTARLAACESVIADEKITGASRAAAFWYRGDSLVKKRDYDGAIAAFTASHEIAPQNINVINARGIAYSYKGDDERALADYDLCLQLRPTYGSAYNNRGLIFMRRGELQRALDEFDLAVKHISNDQSRYLHHYNRGRLQGLMKRYDASLADFAEAQKINPDSPQVPAYRCITYTGMGRFDDAIADCNAALAKSPNNVYGLTSRGNAYLGKGNLDAALNDYDQVLKINPNYVRAYVGRGQLFEKRRNLTAARADYRSAANAVAVRREDIDTTLARAVAKERLEALLGTAAPAGKASSSTPQPAGPRKVALIIGNGAYRNVAPLDNPPRDAKLLASTFRELGFVTVTLVPDLTRDKFFATLHEFGMEAEKADWAVVYYAGHGMEIGGVNYLIPVDARLKADNDAETQAVALEQVIASVAGARKLRLVMLDACRDNPFEKTMQRTIALKLVNRGFSNIEPEAGFMVVYAAKHGETALDGDSLNSPFATVLARVIKEPKIEVRKLFDIVRDDVWKATNRSQQPFTYGSLPGREDFYFVAGK</sequence>
<dbReference type="PANTHER" id="PTHR22576">
    <property type="entry name" value="MUCOSA ASSOCIATED LYMPHOID TISSUE LYMPHOMA TRANSLOCATION PROTEIN 1/PARACASPASE"/>
    <property type="match status" value="1"/>
</dbReference>
<dbReference type="Pfam" id="PF13414">
    <property type="entry name" value="TPR_11"/>
    <property type="match status" value="1"/>
</dbReference>
<dbReference type="InterPro" id="IPR011990">
    <property type="entry name" value="TPR-like_helical_dom_sf"/>
</dbReference>
<proteinExistence type="predicted"/>
<dbReference type="Pfam" id="PF13181">
    <property type="entry name" value="TPR_8"/>
    <property type="match status" value="1"/>
</dbReference>
<feature type="chain" id="PRO_5045215471" evidence="2">
    <location>
        <begin position="21"/>
        <end position="569"/>
    </location>
</feature>
<feature type="signal peptide" evidence="2">
    <location>
        <begin position="1"/>
        <end position="20"/>
    </location>
</feature>
<feature type="repeat" description="TPR" evidence="1">
    <location>
        <begin position="90"/>
        <end position="123"/>
    </location>
</feature>
<evidence type="ECO:0000256" key="2">
    <source>
        <dbReference type="SAM" id="SignalP"/>
    </source>
</evidence>
<dbReference type="EMBL" id="JAZHRV010000001">
    <property type="protein sequence ID" value="MEH2558110.1"/>
    <property type="molecule type" value="Genomic_DNA"/>
</dbReference>
<dbReference type="InterPro" id="IPR052039">
    <property type="entry name" value="Caspase-related_regulators"/>
</dbReference>
<reference evidence="4 5" key="1">
    <citation type="submission" date="2024-02" db="EMBL/GenBank/DDBJ databases">
        <title>Adaptive strategies in a cosmopolitan and abundant soil bacterium.</title>
        <authorList>
            <person name="Carini P."/>
        </authorList>
    </citation>
    <scope>NUCLEOTIDE SEQUENCE [LARGE SCALE GENOMIC DNA]</scope>
    <source>
        <strain evidence="4 5">AZCC 1608</strain>
    </source>
</reference>
<organism evidence="4 5">
    <name type="scientific">Bradyrhizobium algeriense</name>
    <dbReference type="NCBI Taxonomy" id="634784"/>
    <lineage>
        <taxon>Bacteria</taxon>
        <taxon>Pseudomonadati</taxon>
        <taxon>Pseudomonadota</taxon>
        <taxon>Alphaproteobacteria</taxon>
        <taxon>Hyphomicrobiales</taxon>
        <taxon>Nitrobacteraceae</taxon>
        <taxon>Bradyrhizobium</taxon>
    </lineage>
</organism>
<dbReference type="SUPFAM" id="SSF48452">
    <property type="entry name" value="TPR-like"/>
    <property type="match status" value="1"/>
</dbReference>
<keyword evidence="2" id="KW-0732">Signal</keyword>
<evidence type="ECO:0000313" key="5">
    <source>
        <dbReference type="Proteomes" id="UP001364224"/>
    </source>
</evidence>
<gene>
    <name evidence="4" type="ORF">V1286_005639</name>
</gene>
<protein>
    <submittedName>
        <fullName evidence="4">Tetratricopeptide (TPR) repeat protein</fullName>
    </submittedName>
</protein>
<dbReference type="InterPro" id="IPR001309">
    <property type="entry name" value="Pept_C14_p20"/>
</dbReference>
<dbReference type="SMART" id="SM00028">
    <property type="entry name" value="TPR"/>
    <property type="match status" value="7"/>
</dbReference>
<keyword evidence="5" id="KW-1185">Reference proteome</keyword>
<keyword evidence="1" id="KW-0802">TPR repeat</keyword>
<dbReference type="SUPFAM" id="SSF52129">
    <property type="entry name" value="Caspase-like"/>
    <property type="match status" value="1"/>
</dbReference>
<dbReference type="Pfam" id="PF13432">
    <property type="entry name" value="TPR_16"/>
    <property type="match status" value="1"/>
</dbReference>
<evidence type="ECO:0000256" key="1">
    <source>
        <dbReference type="PROSITE-ProRule" id="PRU00339"/>
    </source>
</evidence>
<evidence type="ECO:0000313" key="4">
    <source>
        <dbReference type="EMBL" id="MEH2558110.1"/>
    </source>
</evidence>
<feature type="repeat" description="TPR" evidence="1">
    <location>
        <begin position="56"/>
        <end position="89"/>
    </location>
</feature>
<evidence type="ECO:0000259" key="3">
    <source>
        <dbReference type="PROSITE" id="PS50208"/>
    </source>
</evidence>
<dbReference type="PROSITE" id="PS50208">
    <property type="entry name" value="CASPASE_P20"/>
    <property type="match status" value="1"/>
</dbReference>
<dbReference type="PROSITE" id="PS50005">
    <property type="entry name" value="TPR"/>
    <property type="match status" value="4"/>
</dbReference>
<dbReference type="InterPro" id="IPR019734">
    <property type="entry name" value="TPR_rpt"/>
</dbReference>
<feature type="domain" description="Caspase family p20" evidence="3">
    <location>
        <begin position="336"/>
        <end position="466"/>
    </location>
</feature>
<dbReference type="Gene3D" id="1.25.40.10">
    <property type="entry name" value="Tetratricopeptide repeat domain"/>
    <property type="match status" value="3"/>
</dbReference>
<dbReference type="Pfam" id="PF00656">
    <property type="entry name" value="Peptidase_C14"/>
    <property type="match status" value="1"/>
</dbReference>
<dbReference type="RefSeq" id="WP_334484959.1">
    <property type="nucleotide sequence ID" value="NZ_JAZHRV010000001.1"/>
</dbReference>
<name>A0ABU8BHY9_9BRAD</name>
<comment type="caution">
    <text evidence="4">The sequence shown here is derived from an EMBL/GenBank/DDBJ whole genome shotgun (WGS) entry which is preliminary data.</text>
</comment>
<dbReference type="InterPro" id="IPR029030">
    <property type="entry name" value="Caspase-like_dom_sf"/>
</dbReference>
<accession>A0ABU8BHY9</accession>
<feature type="repeat" description="TPR" evidence="1">
    <location>
        <begin position="124"/>
        <end position="157"/>
    </location>
</feature>
<dbReference type="Gene3D" id="3.40.50.1460">
    <property type="match status" value="1"/>
</dbReference>
<dbReference type="Proteomes" id="UP001364224">
    <property type="component" value="Unassembled WGS sequence"/>
</dbReference>
<dbReference type="InterPro" id="IPR011600">
    <property type="entry name" value="Pept_C14_caspase"/>
</dbReference>
<dbReference type="PANTHER" id="PTHR22576:SF37">
    <property type="entry name" value="MUCOSA-ASSOCIATED LYMPHOID TISSUE LYMPHOMA TRANSLOCATION PROTEIN 1"/>
    <property type="match status" value="1"/>
</dbReference>
<feature type="repeat" description="TPR" evidence="1">
    <location>
        <begin position="229"/>
        <end position="262"/>
    </location>
</feature>